<evidence type="ECO:0000313" key="3">
    <source>
        <dbReference type="Proteomes" id="UP000677054"/>
    </source>
</evidence>
<protein>
    <submittedName>
        <fullName evidence="2">Uncharacterized protein</fullName>
    </submittedName>
</protein>
<accession>A0A7R9A342</accession>
<dbReference type="AlphaFoldDB" id="A0A7R9A342"/>
<dbReference type="Proteomes" id="UP000677054">
    <property type="component" value="Unassembled WGS sequence"/>
</dbReference>
<sequence>MAKLNVCRIVTGIAIVLLSLHRCQSFTPINCRTIGASSGVTVDCDADEMVFHVCGAAGDTSACGGDATEIQCCHVAGHPLSSGECNSISGDPGEMVTCPEPLFLRGACSSFFGETCGGHSHSINCCGFTLSDTLLVPWDHAAADNIDAHNAGQDSLRFWIDFERVSDPIVAINATLKFRKVTADLLV</sequence>
<name>A0A7R9A342_9CRUS</name>
<organism evidence="2">
    <name type="scientific">Darwinula stevensoni</name>
    <dbReference type="NCBI Taxonomy" id="69355"/>
    <lineage>
        <taxon>Eukaryota</taxon>
        <taxon>Metazoa</taxon>
        <taxon>Ecdysozoa</taxon>
        <taxon>Arthropoda</taxon>
        <taxon>Crustacea</taxon>
        <taxon>Oligostraca</taxon>
        <taxon>Ostracoda</taxon>
        <taxon>Podocopa</taxon>
        <taxon>Podocopida</taxon>
        <taxon>Darwinulocopina</taxon>
        <taxon>Darwinuloidea</taxon>
        <taxon>Darwinulidae</taxon>
        <taxon>Darwinula</taxon>
    </lineage>
</organism>
<evidence type="ECO:0000256" key="1">
    <source>
        <dbReference type="SAM" id="SignalP"/>
    </source>
</evidence>
<feature type="chain" id="PRO_5036402743" evidence="1">
    <location>
        <begin position="26"/>
        <end position="187"/>
    </location>
</feature>
<keyword evidence="3" id="KW-1185">Reference proteome</keyword>
<reference evidence="2" key="1">
    <citation type="submission" date="2020-11" db="EMBL/GenBank/DDBJ databases">
        <authorList>
            <person name="Tran Van P."/>
        </authorList>
    </citation>
    <scope>NUCLEOTIDE SEQUENCE</scope>
</reference>
<keyword evidence="1" id="KW-0732">Signal</keyword>
<dbReference type="EMBL" id="LR900141">
    <property type="protein sequence ID" value="CAD7244381.1"/>
    <property type="molecule type" value="Genomic_DNA"/>
</dbReference>
<proteinExistence type="predicted"/>
<dbReference type="EMBL" id="CAJPEV010000624">
    <property type="protein sequence ID" value="CAG0887027.1"/>
    <property type="molecule type" value="Genomic_DNA"/>
</dbReference>
<gene>
    <name evidence="2" type="ORF">DSTB1V02_LOCUS4278</name>
</gene>
<feature type="signal peptide" evidence="1">
    <location>
        <begin position="1"/>
        <end position="25"/>
    </location>
</feature>
<evidence type="ECO:0000313" key="2">
    <source>
        <dbReference type="EMBL" id="CAD7244381.1"/>
    </source>
</evidence>